<organism evidence="2 3">
    <name type="scientific">Heterotrigona itama</name>
    <dbReference type="NCBI Taxonomy" id="395501"/>
    <lineage>
        <taxon>Eukaryota</taxon>
        <taxon>Metazoa</taxon>
        <taxon>Ecdysozoa</taxon>
        <taxon>Arthropoda</taxon>
        <taxon>Hexapoda</taxon>
        <taxon>Insecta</taxon>
        <taxon>Pterygota</taxon>
        <taxon>Neoptera</taxon>
        <taxon>Endopterygota</taxon>
        <taxon>Hymenoptera</taxon>
        <taxon>Apocrita</taxon>
        <taxon>Aculeata</taxon>
        <taxon>Apoidea</taxon>
        <taxon>Anthophila</taxon>
        <taxon>Apidae</taxon>
        <taxon>Heterotrigona</taxon>
    </lineage>
</organism>
<gene>
    <name evidence="2" type="ORF">MHI_LOCUS461941</name>
</gene>
<evidence type="ECO:0000313" key="3">
    <source>
        <dbReference type="Proteomes" id="UP000752696"/>
    </source>
</evidence>
<evidence type="ECO:0000313" key="2">
    <source>
        <dbReference type="EMBL" id="CAD1474341.1"/>
    </source>
</evidence>
<keyword evidence="1" id="KW-0812">Transmembrane</keyword>
<comment type="caution">
    <text evidence="2">The sequence shown here is derived from an EMBL/GenBank/DDBJ whole genome shotgun (WGS) entry which is preliminary data.</text>
</comment>
<name>A0A6V7H4X2_9HYME</name>
<dbReference type="EMBL" id="CAJDYZ010007487">
    <property type="protein sequence ID" value="CAD1474341.1"/>
    <property type="molecule type" value="Genomic_DNA"/>
</dbReference>
<evidence type="ECO:0000256" key="1">
    <source>
        <dbReference type="SAM" id="Phobius"/>
    </source>
</evidence>
<dbReference type="Proteomes" id="UP000752696">
    <property type="component" value="Unassembled WGS sequence"/>
</dbReference>
<sequence>TSVIAANVVIPRRNFPGEKAGGHGRKKRPGSHEFHPLIRRSFANTTNAWPEACLANRLKIFHSKHCVPSVLFLFLQTTMFAVVWLKNHVLIESC</sequence>
<reference evidence="2" key="1">
    <citation type="submission" date="2020-07" db="EMBL/GenBank/DDBJ databases">
        <authorList>
            <person name="Nazaruddin N."/>
        </authorList>
    </citation>
    <scope>NUCLEOTIDE SEQUENCE</scope>
</reference>
<proteinExistence type="predicted"/>
<keyword evidence="3" id="KW-1185">Reference proteome</keyword>
<accession>A0A6V7H4X2</accession>
<feature type="transmembrane region" description="Helical" evidence="1">
    <location>
        <begin position="66"/>
        <end position="85"/>
    </location>
</feature>
<dbReference type="AlphaFoldDB" id="A0A6V7H4X2"/>
<keyword evidence="1" id="KW-0472">Membrane</keyword>
<protein>
    <submittedName>
        <fullName evidence="2">Uncharacterized protein</fullName>
    </submittedName>
</protein>
<feature type="non-terminal residue" evidence="2">
    <location>
        <position position="1"/>
    </location>
</feature>
<keyword evidence="1" id="KW-1133">Transmembrane helix</keyword>